<dbReference type="PANTHER" id="PTHR34380:SF6">
    <property type="entry name" value="TERNARY COMPLEX FACTOR MIP1 LEUCINE-ZIPPER DOMAIN-CONTAINING PROTEIN"/>
    <property type="match status" value="1"/>
</dbReference>
<evidence type="ECO:0000313" key="3">
    <source>
        <dbReference type="Proteomes" id="UP000593568"/>
    </source>
</evidence>
<keyword evidence="3" id="KW-1185">Reference proteome</keyword>
<feature type="coiled-coil region" evidence="1">
    <location>
        <begin position="55"/>
        <end position="141"/>
    </location>
</feature>
<gene>
    <name evidence="2" type="ORF">Gotri_004390</name>
</gene>
<evidence type="ECO:0000256" key="1">
    <source>
        <dbReference type="SAM" id="Coils"/>
    </source>
</evidence>
<comment type="caution">
    <text evidence="2">The sequence shown here is derived from an EMBL/GenBank/DDBJ whole genome shotgun (WGS) entry which is preliminary data.</text>
</comment>
<sequence length="206" mass="24043">MAIKNETVNSTDLGDNEIGNISTWSIPKMISLVKSTFCSNDFTMKLEKMDFVYDMRKCKKELEDTRGEVSKLREENMVLRRRGKSAEERCNRLSEEVNSMHEKEHEIIDLRSKNRELENEKVKVESELEILRKRFEKLDKRVPCLETGFNTLQDKDDSKNNNKILGEIGVSKNERLKSAEANRHATNKWEMKMVVKKNDEKDNVAA</sequence>
<accession>A0A7J9F4P2</accession>
<evidence type="ECO:0000313" key="2">
    <source>
        <dbReference type="EMBL" id="MBA0780272.1"/>
    </source>
</evidence>
<name>A0A7J9F4P2_9ROSI</name>
<organism evidence="2 3">
    <name type="scientific">Gossypium trilobum</name>
    <dbReference type="NCBI Taxonomy" id="34281"/>
    <lineage>
        <taxon>Eukaryota</taxon>
        <taxon>Viridiplantae</taxon>
        <taxon>Streptophyta</taxon>
        <taxon>Embryophyta</taxon>
        <taxon>Tracheophyta</taxon>
        <taxon>Spermatophyta</taxon>
        <taxon>Magnoliopsida</taxon>
        <taxon>eudicotyledons</taxon>
        <taxon>Gunneridae</taxon>
        <taxon>Pentapetalae</taxon>
        <taxon>rosids</taxon>
        <taxon>malvids</taxon>
        <taxon>Malvales</taxon>
        <taxon>Malvaceae</taxon>
        <taxon>Malvoideae</taxon>
        <taxon>Gossypium</taxon>
    </lineage>
</organism>
<reference evidence="2 3" key="1">
    <citation type="journal article" date="2019" name="Genome Biol. Evol.">
        <title>Insights into the evolution of the New World diploid cottons (Gossypium, subgenus Houzingenia) based on genome sequencing.</title>
        <authorList>
            <person name="Grover C.E."/>
            <person name="Arick M.A. 2nd"/>
            <person name="Thrash A."/>
            <person name="Conover J.L."/>
            <person name="Sanders W.S."/>
            <person name="Peterson D.G."/>
            <person name="Frelichowski J.E."/>
            <person name="Scheffler J.A."/>
            <person name="Scheffler B.E."/>
            <person name="Wendel J.F."/>
        </authorList>
    </citation>
    <scope>NUCLEOTIDE SEQUENCE [LARGE SCALE GENOMIC DNA]</scope>
    <source>
        <strain evidence="2">8</strain>
        <tissue evidence="2">Leaf</tissue>
    </source>
</reference>
<keyword evidence="1" id="KW-0175">Coiled coil</keyword>
<dbReference type="PANTHER" id="PTHR34380">
    <property type="entry name" value="BNAA03G12380D PROTEIN"/>
    <property type="match status" value="1"/>
</dbReference>
<dbReference type="EMBL" id="JABEZW010000011">
    <property type="protein sequence ID" value="MBA0780272.1"/>
    <property type="molecule type" value="Genomic_DNA"/>
</dbReference>
<dbReference type="AlphaFoldDB" id="A0A7J9F4P2"/>
<feature type="non-terminal residue" evidence="2">
    <location>
        <position position="206"/>
    </location>
</feature>
<dbReference type="Proteomes" id="UP000593568">
    <property type="component" value="Unassembled WGS sequence"/>
</dbReference>
<proteinExistence type="predicted"/>
<protein>
    <submittedName>
        <fullName evidence="2">Uncharacterized protein</fullName>
    </submittedName>
</protein>